<dbReference type="AlphaFoldDB" id="A0A0U5EVV0"/>
<feature type="binding site" evidence="2">
    <location>
        <begin position="48"/>
        <end position="55"/>
    </location>
    <ligand>
        <name>ATP</name>
        <dbReference type="ChEBI" id="CHEBI:30616"/>
    </ligand>
</feature>
<proteinExistence type="inferred from homology"/>
<keyword evidence="5" id="KW-1185">Reference proteome</keyword>
<protein>
    <recommendedName>
        <fullName evidence="2">Anhydro-N-acetylmuramic acid kinase</fullName>
        <ecNumber evidence="2">2.7.1.170</ecNumber>
    </recommendedName>
    <alternativeName>
        <fullName evidence="2">AnhMurNAc kinase</fullName>
    </alternativeName>
</protein>
<dbReference type="HAMAP" id="MF_01270">
    <property type="entry name" value="AnhMurNAc_kinase"/>
    <property type="match status" value="1"/>
</dbReference>
<dbReference type="GO" id="GO:0009254">
    <property type="term" value="P:peptidoglycan turnover"/>
    <property type="evidence" value="ECO:0007669"/>
    <property type="project" value="UniProtKB-UniRule"/>
</dbReference>
<dbReference type="SUPFAM" id="SSF53067">
    <property type="entry name" value="Actin-like ATPase domain"/>
    <property type="match status" value="1"/>
</dbReference>
<dbReference type="UniPathway" id="UPA00343"/>
<organism evidence="4 5">
    <name type="scientific">Acetobacter senegalensis</name>
    <dbReference type="NCBI Taxonomy" id="446692"/>
    <lineage>
        <taxon>Bacteria</taxon>
        <taxon>Pseudomonadati</taxon>
        <taxon>Pseudomonadota</taxon>
        <taxon>Alphaproteobacteria</taxon>
        <taxon>Acetobacterales</taxon>
        <taxon>Acetobacteraceae</taxon>
        <taxon>Acetobacter</taxon>
    </lineage>
</organism>
<dbReference type="InterPro" id="IPR043129">
    <property type="entry name" value="ATPase_NBD"/>
</dbReference>
<dbReference type="KEGG" id="asz:ASN_1265"/>
<keyword evidence="2 4" id="KW-0808">Transferase</keyword>
<gene>
    <name evidence="2 4" type="primary">anmK</name>
    <name evidence="4" type="ORF">ASN_1265</name>
</gene>
<comment type="pathway">
    <text evidence="2">Cell wall biogenesis; peptidoglycan recycling.</text>
</comment>
<dbReference type="PANTHER" id="PTHR30605">
    <property type="entry name" value="ANHYDRO-N-ACETYLMURAMIC ACID KINASE"/>
    <property type="match status" value="1"/>
</dbReference>
<evidence type="ECO:0000256" key="2">
    <source>
        <dbReference type="HAMAP-Rule" id="MF_01270"/>
    </source>
</evidence>
<comment type="similarity">
    <text evidence="2">Belongs to the anhydro-N-acetylmuramic acid kinase family.</text>
</comment>
<keyword evidence="2 4" id="KW-0418">Kinase</keyword>
<dbReference type="InterPro" id="IPR005338">
    <property type="entry name" value="Anhydro_N_Ac-Mur_kinase"/>
</dbReference>
<dbReference type="GO" id="GO:0016773">
    <property type="term" value="F:phosphotransferase activity, alcohol group as acceptor"/>
    <property type="evidence" value="ECO:0007669"/>
    <property type="project" value="UniProtKB-UniRule"/>
</dbReference>
<evidence type="ECO:0000256" key="1">
    <source>
        <dbReference type="ARBA" id="ARBA00023277"/>
    </source>
</evidence>
<keyword evidence="2" id="KW-0067">ATP-binding</keyword>
<feature type="compositionally biased region" description="Low complexity" evidence="3">
    <location>
        <begin position="22"/>
        <end position="36"/>
    </location>
</feature>
<dbReference type="GO" id="GO:0097175">
    <property type="term" value="P:1,6-anhydro-N-acetyl-beta-muramic acid catabolic process"/>
    <property type="evidence" value="ECO:0007669"/>
    <property type="project" value="UniProtKB-UniRule"/>
</dbReference>
<dbReference type="EMBL" id="LN606600">
    <property type="protein sequence ID" value="CEF40631.1"/>
    <property type="molecule type" value="Genomic_DNA"/>
</dbReference>
<dbReference type="NCBIfam" id="NF007141">
    <property type="entry name" value="PRK09585.1-5"/>
    <property type="match status" value="1"/>
</dbReference>
<evidence type="ECO:0000256" key="3">
    <source>
        <dbReference type="SAM" id="MobiDB-lite"/>
    </source>
</evidence>
<name>A0A0U5EVV0_9PROT</name>
<dbReference type="PANTHER" id="PTHR30605:SF0">
    <property type="entry name" value="ANHYDRO-N-ACETYLMURAMIC ACID KINASE"/>
    <property type="match status" value="1"/>
</dbReference>
<comment type="pathway">
    <text evidence="2">Amino-sugar metabolism; 1,6-anhydro-N-acetylmuramate degradation.</text>
</comment>
<feature type="region of interest" description="Disordered" evidence="3">
    <location>
        <begin position="1"/>
        <end position="36"/>
    </location>
</feature>
<comment type="function">
    <text evidence="2">Catalyzes the specific phosphorylation of 1,6-anhydro-N-acetylmuramic acid (anhMurNAc) with the simultaneous cleavage of the 1,6-anhydro ring, generating MurNAc-6-P. Is required for the utilization of anhMurNAc either imported from the medium or derived from its own cell wall murein, and thus plays a role in cell wall recycling.</text>
</comment>
<sequence>MAGKHAPPAVRPDPPHSLRPMTDASAPATPTTPDASAPRLITVGLMSGTSLDGVDAAILTTDGTQIFSHGPALTLPYSPALRTRLRALLDEATHCNAQDAQVLAAEQALTDVHVQAVLTLCDKAGGITPDLIGFHGQTILHEPGRTWQIGDAAQLSAATNTPVIHDFRSADVLAGGEGAPLAPLYHAALLHGQPAPVAVLNIGGVANMTLLTQSGDVLACDTGPGNALLDDWTFQHTGQRYDQDGTLSLRGTVNPAVLERLLDHPFFSRPAPKSLDRLSFHKGLDYLAGLSAEDGAATLVAFTAETVARMPLPAAPQAWFVCGGGRHNPALMAALRQRVAGTVQPVEALGWDGDALEAECFGFLAARSLLGLPLSLPTTTGVPRPLTGGGLTCGSLAPSRFEACARLMAHRT</sequence>
<keyword evidence="1 2" id="KW-0119">Carbohydrate metabolism</keyword>
<dbReference type="Gene3D" id="3.30.420.40">
    <property type="match status" value="2"/>
</dbReference>
<dbReference type="PATRIC" id="fig|446692.3.peg.1269"/>
<keyword evidence="2" id="KW-0547">Nucleotide-binding</keyword>
<evidence type="ECO:0000313" key="4">
    <source>
        <dbReference type="EMBL" id="CEF40631.1"/>
    </source>
</evidence>
<dbReference type="GO" id="GO:0005524">
    <property type="term" value="F:ATP binding"/>
    <property type="evidence" value="ECO:0007669"/>
    <property type="project" value="UniProtKB-UniRule"/>
</dbReference>
<comment type="catalytic activity">
    <reaction evidence="2">
        <text>1,6-anhydro-N-acetyl-beta-muramate + ATP + H2O = N-acetyl-D-muramate 6-phosphate + ADP + H(+)</text>
        <dbReference type="Rhea" id="RHEA:24952"/>
        <dbReference type="ChEBI" id="CHEBI:15377"/>
        <dbReference type="ChEBI" id="CHEBI:15378"/>
        <dbReference type="ChEBI" id="CHEBI:30616"/>
        <dbReference type="ChEBI" id="CHEBI:58690"/>
        <dbReference type="ChEBI" id="CHEBI:58722"/>
        <dbReference type="ChEBI" id="CHEBI:456216"/>
        <dbReference type="EC" id="2.7.1.170"/>
    </reaction>
</comment>
<dbReference type="UniPathway" id="UPA00544"/>
<dbReference type="Pfam" id="PF03702">
    <property type="entry name" value="AnmK"/>
    <property type="match status" value="1"/>
</dbReference>
<evidence type="ECO:0000313" key="5">
    <source>
        <dbReference type="Proteomes" id="UP000056109"/>
    </source>
</evidence>
<reference evidence="5" key="1">
    <citation type="submission" date="2014-09" db="EMBL/GenBank/DDBJ databases">
        <authorList>
            <person name="Illeghems K.G."/>
        </authorList>
    </citation>
    <scope>NUCLEOTIDE SEQUENCE [LARGE SCALE GENOMIC DNA]</scope>
    <source>
        <strain evidence="5">108B</strain>
    </source>
</reference>
<dbReference type="EC" id="2.7.1.170" evidence="2"/>
<accession>A0A0U5EVV0</accession>
<dbReference type="GO" id="GO:0016301">
    <property type="term" value="F:kinase activity"/>
    <property type="evidence" value="ECO:0007669"/>
    <property type="project" value="UniProtKB-KW"/>
</dbReference>
<dbReference type="GO" id="GO:0006040">
    <property type="term" value="P:amino sugar metabolic process"/>
    <property type="evidence" value="ECO:0007669"/>
    <property type="project" value="InterPro"/>
</dbReference>
<dbReference type="Proteomes" id="UP000056109">
    <property type="component" value="Chromosome I"/>
</dbReference>